<protein>
    <recommendedName>
        <fullName evidence="1">non-specific serine/threonine protein kinase</fullName>
        <ecNumber evidence="1">2.7.11.1</ecNumber>
    </recommendedName>
</protein>
<dbReference type="SUPFAM" id="SSF56112">
    <property type="entry name" value="Protein kinase-like (PK-like)"/>
    <property type="match status" value="1"/>
</dbReference>
<dbReference type="GO" id="GO:0004674">
    <property type="term" value="F:protein serine/threonine kinase activity"/>
    <property type="evidence" value="ECO:0007669"/>
    <property type="project" value="UniProtKB-KW"/>
</dbReference>
<evidence type="ECO:0000256" key="1">
    <source>
        <dbReference type="ARBA" id="ARBA00012513"/>
    </source>
</evidence>
<evidence type="ECO:0000256" key="4">
    <source>
        <dbReference type="ARBA" id="ARBA00022741"/>
    </source>
</evidence>
<keyword evidence="2" id="KW-0723">Serine/threonine-protein kinase</keyword>
<keyword evidence="5 11" id="KW-0418">Kinase</keyword>
<feature type="domain" description="Protein kinase" evidence="10">
    <location>
        <begin position="20"/>
        <end position="283"/>
    </location>
</feature>
<evidence type="ECO:0000256" key="3">
    <source>
        <dbReference type="ARBA" id="ARBA00022679"/>
    </source>
</evidence>
<reference evidence="11 12" key="1">
    <citation type="submission" date="2019-03" db="EMBL/GenBank/DDBJ databases">
        <title>Single cell metagenomics reveals metabolic interactions within the superorganism composed of flagellate Streblomastix strix and complex community of Bacteroidetes bacteria on its surface.</title>
        <authorList>
            <person name="Treitli S.C."/>
            <person name="Kolisko M."/>
            <person name="Husnik F."/>
            <person name="Keeling P."/>
            <person name="Hampl V."/>
        </authorList>
    </citation>
    <scope>NUCLEOTIDE SEQUENCE [LARGE SCALE GENOMIC DNA]</scope>
    <source>
        <strain evidence="11">ST1C</strain>
    </source>
</reference>
<evidence type="ECO:0000259" key="10">
    <source>
        <dbReference type="PROSITE" id="PS50011"/>
    </source>
</evidence>
<dbReference type="InterPro" id="IPR000719">
    <property type="entry name" value="Prot_kinase_dom"/>
</dbReference>
<feature type="region of interest" description="Disordered" evidence="9">
    <location>
        <begin position="381"/>
        <end position="428"/>
    </location>
</feature>
<dbReference type="InterPro" id="IPR011009">
    <property type="entry name" value="Kinase-like_dom_sf"/>
</dbReference>
<sequence length="798" mass="91124">MSSKAPISSSAPGKHSWMDYEFVDELASGGFGKVFLMQLRGTKTLRIIQRLHYNTDALKKIADEEVENLINTQSKFTVEYIESFVDKADLCVVLENLPGGTLRDYMTNTMKKMELVPRKMQTIKFSYQILQGLKHLHKKNVVYRDLKPENILIDENGNLKIADFNFAQRIASRTLNKTAGTCNYTPPEALVANAITFKSDVWQLGVIIIEMVTGLHPYAGKSMEETITNIKKQKMIKMPIYVMGDLKEMLQVMINQDPNKRPSVPDVLMFDVMELQEQIEQFVEEKRLQGSEEEGQGLNNQQQQELLAKIRQVEDERDWERREKEREKFEKEKERRDREKLNDERDRANNDREIQRKRAEEAIQENNRLKLEMQKNHIYPSSQTSSAAMSPKMKGSNSPFLNQPITSPIPYNSQGVSPTAHSLQQHDQNKIHKQLSNNTSAEPLKPIQKDQYNSNNQLNQYQQDQPQKQMYNQVSSQFIDPNKILNKDGSSNSINRAKSPGIPQLKIQKNISQQEKDLQNQPKPDDLVSWASIDTVVSVAGGKPYNQQMGYTGQFGKPGQFVQGASGPQPIQVQKPTPYGLKSPPPIDLSIPLYKPKSGMTVSPAPPKDPNVPWPLIPNYNDCQMQGMRIVHTPENSNICVVAYNPVITSGVYRFEGVFDNTSNFCMIGIADSSVVFDPNIHPGQYKGRTLTYASSNGFLQHMSFPGFKGNQEFVNQQRIAAEIDMNYKPRRVHFFVDDQEQRNSVYNIPAAVRFLMCIYNPNSSFTLLRLDRIQRSSVRGANRSRAMEWGKLWDDDD</sequence>
<dbReference type="InterPro" id="IPR050660">
    <property type="entry name" value="NEK_Ser/Thr_kinase"/>
</dbReference>
<evidence type="ECO:0000313" key="12">
    <source>
        <dbReference type="Proteomes" id="UP000324800"/>
    </source>
</evidence>
<dbReference type="Gene3D" id="1.10.510.10">
    <property type="entry name" value="Transferase(Phosphotransferase) domain 1"/>
    <property type="match status" value="1"/>
</dbReference>
<comment type="catalytic activity">
    <reaction evidence="7">
        <text>L-threonyl-[protein] + ATP = O-phospho-L-threonyl-[protein] + ADP + H(+)</text>
        <dbReference type="Rhea" id="RHEA:46608"/>
        <dbReference type="Rhea" id="RHEA-COMP:11060"/>
        <dbReference type="Rhea" id="RHEA-COMP:11605"/>
        <dbReference type="ChEBI" id="CHEBI:15378"/>
        <dbReference type="ChEBI" id="CHEBI:30013"/>
        <dbReference type="ChEBI" id="CHEBI:30616"/>
        <dbReference type="ChEBI" id="CHEBI:61977"/>
        <dbReference type="ChEBI" id="CHEBI:456216"/>
        <dbReference type="EC" id="2.7.11.1"/>
    </reaction>
</comment>
<gene>
    <name evidence="11" type="ORF">EZS28_007185</name>
</gene>
<dbReference type="SMART" id="SM00220">
    <property type="entry name" value="S_TKc"/>
    <property type="match status" value="1"/>
</dbReference>
<keyword evidence="3" id="KW-0808">Transferase</keyword>
<evidence type="ECO:0000256" key="2">
    <source>
        <dbReference type="ARBA" id="ARBA00022527"/>
    </source>
</evidence>
<evidence type="ECO:0000256" key="6">
    <source>
        <dbReference type="ARBA" id="ARBA00022840"/>
    </source>
</evidence>
<organism evidence="11 12">
    <name type="scientific">Streblomastix strix</name>
    <dbReference type="NCBI Taxonomy" id="222440"/>
    <lineage>
        <taxon>Eukaryota</taxon>
        <taxon>Metamonada</taxon>
        <taxon>Preaxostyla</taxon>
        <taxon>Oxymonadida</taxon>
        <taxon>Streblomastigidae</taxon>
        <taxon>Streblomastix</taxon>
    </lineage>
</organism>
<dbReference type="EMBL" id="SNRW01001213">
    <property type="protein sequence ID" value="KAA6397288.1"/>
    <property type="molecule type" value="Genomic_DNA"/>
</dbReference>
<dbReference type="AlphaFoldDB" id="A0A5J4WQT8"/>
<dbReference type="PROSITE" id="PS00108">
    <property type="entry name" value="PROTEIN_KINASE_ST"/>
    <property type="match status" value="1"/>
</dbReference>
<dbReference type="PANTHER" id="PTHR43671:SF98">
    <property type="entry name" value="SERINE_THREONINE-PROTEIN KINASE NEK11"/>
    <property type="match status" value="1"/>
</dbReference>
<dbReference type="InterPro" id="IPR008271">
    <property type="entry name" value="Ser/Thr_kinase_AS"/>
</dbReference>
<evidence type="ECO:0000313" key="11">
    <source>
        <dbReference type="EMBL" id="KAA6397288.1"/>
    </source>
</evidence>
<feature type="region of interest" description="Disordered" evidence="9">
    <location>
        <begin position="482"/>
        <end position="502"/>
    </location>
</feature>
<feature type="region of interest" description="Disordered" evidence="9">
    <location>
        <begin position="315"/>
        <end position="360"/>
    </location>
</feature>
<keyword evidence="4" id="KW-0547">Nucleotide-binding</keyword>
<name>A0A5J4WQT8_9EUKA</name>
<dbReference type="Pfam" id="PF00069">
    <property type="entry name" value="Pkinase"/>
    <property type="match status" value="1"/>
</dbReference>
<dbReference type="PROSITE" id="PS50011">
    <property type="entry name" value="PROTEIN_KINASE_DOM"/>
    <property type="match status" value="1"/>
</dbReference>
<dbReference type="EC" id="2.7.11.1" evidence="1"/>
<evidence type="ECO:0000256" key="8">
    <source>
        <dbReference type="ARBA" id="ARBA00048679"/>
    </source>
</evidence>
<proteinExistence type="predicted"/>
<dbReference type="PANTHER" id="PTHR43671">
    <property type="entry name" value="SERINE/THREONINE-PROTEIN KINASE NEK"/>
    <property type="match status" value="1"/>
</dbReference>
<comment type="caution">
    <text evidence="11">The sequence shown here is derived from an EMBL/GenBank/DDBJ whole genome shotgun (WGS) entry which is preliminary data.</text>
</comment>
<dbReference type="GO" id="GO:0005524">
    <property type="term" value="F:ATP binding"/>
    <property type="evidence" value="ECO:0007669"/>
    <property type="project" value="UniProtKB-KW"/>
</dbReference>
<comment type="catalytic activity">
    <reaction evidence="8">
        <text>L-seryl-[protein] + ATP = O-phospho-L-seryl-[protein] + ADP + H(+)</text>
        <dbReference type="Rhea" id="RHEA:17989"/>
        <dbReference type="Rhea" id="RHEA-COMP:9863"/>
        <dbReference type="Rhea" id="RHEA-COMP:11604"/>
        <dbReference type="ChEBI" id="CHEBI:15378"/>
        <dbReference type="ChEBI" id="CHEBI:29999"/>
        <dbReference type="ChEBI" id="CHEBI:30616"/>
        <dbReference type="ChEBI" id="CHEBI:83421"/>
        <dbReference type="ChEBI" id="CHEBI:456216"/>
        <dbReference type="EC" id="2.7.11.1"/>
    </reaction>
</comment>
<keyword evidence="6" id="KW-0067">ATP-binding</keyword>
<evidence type="ECO:0000256" key="7">
    <source>
        <dbReference type="ARBA" id="ARBA00047899"/>
    </source>
</evidence>
<dbReference type="Proteomes" id="UP000324800">
    <property type="component" value="Unassembled WGS sequence"/>
</dbReference>
<evidence type="ECO:0000256" key="9">
    <source>
        <dbReference type="SAM" id="MobiDB-lite"/>
    </source>
</evidence>
<evidence type="ECO:0000256" key="5">
    <source>
        <dbReference type="ARBA" id="ARBA00022777"/>
    </source>
</evidence>
<accession>A0A5J4WQT8</accession>
<feature type="compositionally biased region" description="Polar residues" evidence="9">
    <location>
        <begin position="395"/>
        <end position="426"/>
    </location>
</feature>